<evidence type="ECO:0000313" key="4">
    <source>
        <dbReference type="EMBL" id="MBM0107831.1"/>
    </source>
</evidence>
<evidence type="ECO:0000256" key="1">
    <source>
        <dbReference type="ARBA" id="ARBA00022729"/>
    </source>
</evidence>
<sequence length="610" mass="68842">MRIAIVTSALVLLSAALPPTANASKVAEWQFPPDYSLPIPRERKSEQAPSISAPAWRAPRLAGEEATETREDLLQGAAAPSNGFSIELWLLDHVNRPVGTMLVAQHEGQISWTFGYRDGALFFGPAGEPTAVGARPTIARKRDDDLEGYKERWHHLVGSYDGARWRLYHNGILLEEQQAPLPSWTRLDLAAYTHAEPYMQLGDLVQSVVLHDTALTPERVTAAFAERTRLLNEGRRDAEFHFTAGPYLNTPDPGEMWLVWETDTAAGALLEWGERVPYEYKLEITARNRLHKQRLKGLKPDTPYFYRVTAIGENGKRIDSGPLTFRTLPLAGQPLVFAVGGDTEARPFINAHIARGVWEARPHVLLMTGDLTDGGTAEHRWQWTHEYFPGMTPLTSRVPMLAAAGNGEGDLIWFNHYHDVPGTSGYYSRRVGDVEFFVLNSNLVQQERREPGFRARQRAWLEASLKQSRARWKVALHHHPTYSSDDDDYGNTYVEPSDLGDEEVKRDFLALYERHGVDMVFYSHLHSYERTWPLANGKIDPGGVVHVQVGGFGGNHERSGPTHAWLDHTVFSGYHYGIVRVFGDTLEMSVYDAEHRLRDNFSLRPRSARR</sequence>
<feature type="signal peptide" evidence="2">
    <location>
        <begin position="1"/>
        <end position="23"/>
    </location>
</feature>
<dbReference type="InterPro" id="IPR008963">
    <property type="entry name" value="Purple_acid_Pase-like_N"/>
</dbReference>
<protein>
    <submittedName>
        <fullName evidence="4">Metallophosphoesterase</fullName>
    </submittedName>
</protein>
<dbReference type="SUPFAM" id="SSF49363">
    <property type="entry name" value="Purple acid phosphatase, N-terminal domain"/>
    <property type="match status" value="1"/>
</dbReference>
<organism evidence="4 5">
    <name type="scientific">Steroidobacter gossypii</name>
    <dbReference type="NCBI Taxonomy" id="2805490"/>
    <lineage>
        <taxon>Bacteria</taxon>
        <taxon>Pseudomonadati</taxon>
        <taxon>Pseudomonadota</taxon>
        <taxon>Gammaproteobacteria</taxon>
        <taxon>Steroidobacterales</taxon>
        <taxon>Steroidobacteraceae</taxon>
        <taxon>Steroidobacter</taxon>
    </lineage>
</organism>
<dbReference type="InterPro" id="IPR039331">
    <property type="entry name" value="PAPs-like"/>
</dbReference>
<comment type="caution">
    <text evidence="4">The sequence shown here is derived from an EMBL/GenBank/DDBJ whole genome shotgun (WGS) entry which is preliminary data.</text>
</comment>
<evidence type="ECO:0000313" key="5">
    <source>
        <dbReference type="Proteomes" id="UP000661077"/>
    </source>
</evidence>
<dbReference type="PANTHER" id="PTHR22953:SF153">
    <property type="entry name" value="PURPLE ACID PHOSPHATASE"/>
    <property type="match status" value="1"/>
</dbReference>
<dbReference type="InterPro" id="IPR004843">
    <property type="entry name" value="Calcineurin-like_PHP"/>
</dbReference>
<dbReference type="Pfam" id="PF00149">
    <property type="entry name" value="Metallophos"/>
    <property type="match status" value="1"/>
</dbReference>
<accession>A0ABS1X3M9</accession>
<gene>
    <name evidence="4" type="ORF">JM946_24110</name>
</gene>
<dbReference type="PANTHER" id="PTHR22953">
    <property type="entry name" value="ACID PHOSPHATASE RELATED"/>
    <property type="match status" value="1"/>
</dbReference>
<proteinExistence type="predicted"/>
<dbReference type="SUPFAM" id="SSF56300">
    <property type="entry name" value="Metallo-dependent phosphatases"/>
    <property type="match status" value="1"/>
</dbReference>
<dbReference type="InterPro" id="IPR013320">
    <property type="entry name" value="ConA-like_dom_sf"/>
</dbReference>
<keyword evidence="1 2" id="KW-0732">Signal</keyword>
<dbReference type="Gene3D" id="2.60.120.200">
    <property type="match status" value="1"/>
</dbReference>
<keyword evidence="5" id="KW-1185">Reference proteome</keyword>
<dbReference type="EMBL" id="JAEVLS010000006">
    <property type="protein sequence ID" value="MBM0107831.1"/>
    <property type="molecule type" value="Genomic_DNA"/>
</dbReference>
<evidence type="ECO:0000256" key="2">
    <source>
        <dbReference type="SAM" id="SignalP"/>
    </source>
</evidence>
<dbReference type="RefSeq" id="WP_203169946.1">
    <property type="nucleotide sequence ID" value="NZ_JAEVLS010000006.1"/>
</dbReference>
<evidence type="ECO:0000259" key="3">
    <source>
        <dbReference type="Pfam" id="PF00149"/>
    </source>
</evidence>
<reference evidence="4 5" key="1">
    <citation type="journal article" date="2021" name="Int. J. Syst. Evol. Microbiol.">
        <title>Steroidobacter gossypii sp. nov., isolated from soil of cotton cropping field.</title>
        <authorList>
            <person name="Huang R."/>
            <person name="Yang S."/>
            <person name="Zhen C."/>
            <person name="Liu W."/>
        </authorList>
    </citation>
    <scope>NUCLEOTIDE SEQUENCE [LARGE SCALE GENOMIC DNA]</scope>
    <source>
        <strain evidence="4 5">S1-65</strain>
    </source>
</reference>
<feature type="domain" description="Calcineurin-like phosphoesterase" evidence="3">
    <location>
        <begin position="359"/>
        <end position="528"/>
    </location>
</feature>
<feature type="chain" id="PRO_5045480696" evidence="2">
    <location>
        <begin position="24"/>
        <end position="610"/>
    </location>
</feature>
<dbReference type="Gene3D" id="3.60.21.10">
    <property type="match status" value="1"/>
</dbReference>
<dbReference type="SUPFAM" id="SSF49899">
    <property type="entry name" value="Concanavalin A-like lectins/glucanases"/>
    <property type="match status" value="1"/>
</dbReference>
<dbReference type="InterPro" id="IPR029052">
    <property type="entry name" value="Metallo-depent_PP-like"/>
</dbReference>
<name>A0ABS1X3M9_9GAMM</name>
<dbReference type="Proteomes" id="UP000661077">
    <property type="component" value="Unassembled WGS sequence"/>
</dbReference>